<dbReference type="Pfam" id="PF00076">
    <property type="entry name" value="RRM_1"/>
    <property type="match status" value="1"/>
</dbReference>
<comment type="caution">
    <text evidence="8">The sequence shown here is derived from an EMBL/GenBank/DDBJ whole genome shotgun (WGS) entry which is preliminary data.</text>
</comment>
<dbReference type="PANTHER" id="PTHR48030:SF3">
    <property type="entry name" value="SPLICING FACTOR 3B SUBUNIT 4"/>
    <property type="match status" value="1"/>
</dbReference>
<name>A0AAV7JIL3_9METZ</name>
<dbReference type="InterPro" id="IPR034158">
    <property type="entry name" value="SF3B4_RRM1"/>
</dbReference>
<dbReference type="FunFam" id="3.30.70.330:FF:000505">
    <property type="entry name" value="Splicing factor 3B subunit 4"/>
    <property type="match status" value="1"/>
</dbReference>
<dbReference type="InterPro" id="IPR035979">
    <property type="entry name" value="RBD_domain_sf"/>
</dbReference>
<dbReference type="GO" id="GO:0005730">
    <property type="term" value="C:nucleolus"/>
    <property type="evidence" value="ECO:0007669"/>
    <property type="project" value="TreeGrafter"/>
</dbReference>
<accession>A0AAV7JIL3</accession>
<evidence type="ECO:0000256" key="3">
    <source>
        <dbReference type="ARBA" id="ARBA00022737"/>
    </source>
</evidence>
<dbReference type="InterPro" id="IPR012677">
    <property type="entry name" value="Nucleotide-bd_a/b_plait_sf"/>
</dbReference>
<protein>
    <submittedName>
        <fullName evidence="8">Splicing factor 3B subunit 4-like</fullName>
    </submittedName>
</protein>
<dbReference type="AlphaFoldDB" id="A0AAV7JIL3"/>
<keyword evidence="5" id="KW-0539">Nucleus</keyword>
<dbReference type="Gene3D" id="3.30.70.330">
    <property type="match status" value="1"/>
</dbReference>
<evidence type="ECO:0000259" key="7">
    <source>
        <dbReference type="PROSITE" id="PS50102"/>
    </source>
</evidence>
<dbReference type="GO" id="GO:0048026">
    <property type="term" value="P:positive regulation of mRNA splicing, via spliceosome"/>
    <property type="evidence" value="ECO:0007669"/>
    <property type="project" value="TreeGrafter"/>
</dbReference>
<dbReference type="EMBL" id="JAKMXF010000328">
    <property type="protein sequence ID" value="KAI6648606.1"/>
    <property type="molecule type" value="Genomic_DNA"/>
</dbReference>
<dbReference type="GO" id="GO:0071011">
    <property type="term" value="C:precatalytic spliceosome"/>
    <property type="evidence" value="ECO:0007669"/>
    <property type="project" value="TreeGrafter"/>
</dbReference>
<dbReference type="InterPro" id="IPR000504">
    <property type="entry name" value="RRM_dom"/>
</dbReference>
<evidence type="ECO:0000256" key="2">
    <source>
        <dbReference type="ARBA" id="ARBA00008363"/>
    </source>
</evidence>
<dbReference type="PANTHER" id="PTHR48030">
    <property type="entry name" value="SPLICING FACTOR 3B SUBUNIT 4"/>
    <property type="match status" value="1"/>
</dbReference>
<reference evidence="8 9" key="1">
    <citation type="journal article" date="2023" name="BMC Biol.">
        <title>The compact genome of the sponge Oopsacas minuta (Hexactinellida) is lacking key metazoan core genes.</title>
        <authorList>
            <person name="Santini S."/>
            <person name="Schenkelaars Q."/>
            <person name="Jourda C."/>
            <person name="Duchesne M."/>
            <person name="Belahbib H."/>
            <person name="Rocher C."/>
            <person name="Selva M."/>
            <person name="Riesgo A."/>
            <person name="Vervoort M."/>
            <person name="Leys S.P."/>
            <person name="Kodjabachian L."/>
            <person name="Le Bivic A."/>
            <person name="Borchiellini C."/>
            <person name="Claverie J.M."/>
            <person name="Renard E."/>
        </authorList>
    </citation>
    <scope>NUCLEOTIDE SEQUENCE [LARGE SCALE GENOMIC DNA]</scope>
    <source>
        <strain evidence="8">SPO-2</strain>
    </source>
</reference>
<comment type="similarity">
    <text evidence="2">Belongs to the SF3B4 family.</text>
</comment>
<keyword evidence="3" id="KW-0677">Repeat</keyword>
<organism evidence="8 9">
    <name type="scientific">Oopsacas minuta</name>
    <dbReference type="NCBI Taxonomy" id="111878"/>
    <lineage>
        <taxon>Eukaryota</taxon>
        <taxon>Metazoa</taxon>
        <taxon>Porifera</taxon>
        <taxon>Hexactinellida</taxon>
        <taxon>Hexasterophora</taxon>
        <taxon>Lyssacinosida</taxon>
        <taxon>Leucopsacidae</taxon>
        <taxon>Oopsacas</taxon>
    </lineage>
</organism>
<evidence type="ECO:0000256" key="1">
    <source>
        <dbReference type="ARBA" id="ARBA00004123"/>
    </source>
</evidence>
<keyword evidence="4 6" id="KW-0694">RNA-binding</keyword>
<dbReference type="GO" id="GO:0005686">
    <property type="term" value="C:U2 snRNP"/>
    <property type="evidence" value="ECO:0007669"/>
    <property type="project" value="TreeGrafter"/>
</dbReference>
<comment type="subcellular location">
    <subcellularLocation>
        <location evidence="1">Nucleus</location>
    </subcellularLocation>
</comment>
<dbReference type="SMART" id="SM00360">
    <property type="entry name" value="RRM"/>
    <property type="match status" value="1"/>
</dbReference>
<evidence type="ECO:0000313" key="9">
    <source>
        <dbReference type="Proteomes" id="UP001165289"/>
    </source>
</evidence>
<evidence type="ECO:0000256" key="6">
    <source>
        <dbReference type="PROSITE-ProRule" id="PRU00176"/>
    </source>
</evidence>
<proteinExistence type="inferred from homology"/>
<keyword evidence="9" id="KW-1185">Reference proteome</keyword>
<gene>
    <name evidence="8" type="ORF">LOD99_7963</name>
</gene>
<dbReference type="PROSITE" id="PS50102">
    <property type="entry name" value="RRM"/>
    <property type="match status" value="1"/>
</dbReference>
<dbReference type="CDD" id="cd12334">
    <property type="entry name" value="RRM1_SF3B4"/>
    <property type="match status" value="1"/>
</dbReference>
<evidence type="ECO:0000256" key="5">
    <source>
        <dbReference type="ARBA" id="ARBA00023242"/>
    </source>
</evidence>
<evidence type="ECO:0000256" key="4">
    <source>
        <dbReference type="ARBA" id="ARBA00022884"/>
    </source>
</evidence>
<dbReference type="SUPFAM" id="SSF54928">
    <property type="entry name" value="RNA-binding domain, RBD"/>
    <property type="match status" value="1"/>
</dbReference>
<sequence length="114" mass="12947">MAAGPINERNQDATIYVGGLDEGITESLLWEFFLQAGHVQSVHMPRDRITQQPQGYGFVEFSTERDADYAIKIMNMIKIFNKPIRVNKPSAHHKNLDIGANLFIGKLSFLKNRD</sequence>
<evidence type="ECO:0000313" key="8">
    <source>
        <dbReference type="EMBL" id="KAI6648606.1"/>
    </source>
</evidence>
<feature type="domain" description="RRM" evidence="7">
    <location>
        <begin position="13"/>
        <end position="91"/>
    </location>
</feature>
<dbReference type="Proteomes" id="UP001165289">
    <property type="component" value="Unassembled WGS sequence"/>
</dbReference>
<dbReference type="GO" id="GO:0003723">
    <property type="term" value="F:RNA binding"/>
    <property type="evidence" value="ECO:0007669"/>
    <property type="project" value="UniProtKB-UniRule"/>
</dbReference>
<dbReference type="InterPro" id="IPR052084">
    <property type="entry name" value="SF3B4_spliceosome_assoc"/>
</dbReference>